<evidence type="ECO:0000256" key="14">
    <source>
        <dbReference type="PIRSR" id="PIRSR000130-1"/>
    </source>
</evidence>
<comment type="similarity">
    <text evidence="2 13 19">Belongs to the IMPDH/GMPR family.</text>
</comment>
<evidence type="ECO:0000256" key="7">
    <source>
        <dbReference type="ARBA" id="ARBA00022755"/>
    </source>
</evidence>
<dbReference type="GO" id="GO:0000166">
    <property type="term" value="F:nucleotide binding"/>
    <property type="evidence" value="ECO:0007669"/>
    <property type="project" value="UniProtKB-UniRule"/>
</dbReference>
<keyword evidence="11 18" id="KW-0129">CBS domain</keyword>
<evidence type="ECO:0000256" key="3">
    <source>
        <dbReference type="ARBA" id="ARBA00011881"/>
    </source>
</evidence>
<evidence type="ECO:0000256" key="12">
    <source>
        <dbReference type="ARBA" id="ARBA00048028"/>
    </source>
</evidence>
<name>A0A7C3RUT6_DICTH</name>
<evidence type="ECO:0000256" key="18">
    <source>
        <dbReference type="PROSITE-ProRule" id="PRU00703"/>
    </source>
</evidence>
<dbReference type="EC" id="1.1.1.205" evidence="13 20"/>
<evidence type="ECO:0000256" key="16">
    <source>
        <dbReference type="PIRSR" id="PIRSR000130-3"/>
    </source>
</evidence>
<protein>
    <recommendedName>
        <fullName evidence="13 20">Inosine-5'-monophosphate dehydrogenase</fullName>
        <shortName evidence="13">IMP dehydrogenase</shortName>
        <shortName evidence="13">IMPD</shortName>
        <shortName evidence="13">IMPDH</shortName>
        <ecNumber evidence="13 20">1.1.1.205</ecNumber>
    </recommendedName>
</protein>
<feature type="binding site" description="in other chain" evidence="13 17">
    <location>
        <position position="303"/>
    </location>
    <ligand>
        <name>K(+)</name>
        <dbReference type="ChEBI" id="CHEBI:29103"/>
        <note>ligand shared between two tetrameric partners</note>
    </ligand>
</feature>
<feature type="domain" description="CBS" evidence="21">
    <location>
        <begin position="156"/>
        <end position="216"/>
    </location>
</feature>
<dbReference type="NCBIfam" id="TIGR01302">
    <property type="entry name" value="IMP_dehydrog"/>
    <property type="match status" value="1"/>
</dbReference>
<dbReference type="PROSITE" id="PS51371">
    <property type="entry name" value="CBS"/>
    <property type="match status" value="2"/>
</dbReference>
<feature type="binding site" evidence="13 15">
    <location>
        <position position="416"/>
    </location>
    <ligand>
        <name>IMP</name>
        <dbReference type="ChEBI" id="CHEBI:58053"/>
    </ligand>
</feature>
<comment type="subunit">
    <text evidence="3 13">Homotetramer.</text>
</comment>
<dbReference type="CDD" id="cd00381">
    <property type="entry name" value="IMPDH"/>
    <property type="match status" value="1"/>
</dbReference>
<dbReference type="InterPro" id="IPR005990">
    <property type="entry name" value="IMP_DH"/>
</dbReference>
<dbReference type="AlphaFoldDB" id="A0A7C3RUT6"/>
<dbReference type="SUPFAM" id="SSF51412">
    <property type="entry name" value="Inosine monophosphate dehydrogenase (IMPDH)"/>
    <property type="match status" value="1"/>
</dbReference>
<evidence type="ECO:0000256" key="13">
    <source>
        <dbReference type="HAMAP-Rule" id="MF_01964"/>
    </source>
</evidence>
<reference evidence="22" key="1">
    <citation type="journal article" date="2020" name="mSystems">
        <title>Genome- and Community-Level Interaction Insights into Carbon Utilization and Element Cycling Functions of Hydrothermarchaeota in Hydrothermal Sediment.</title>
        <authorList>
            <person name="Zhou Z."/>
            <person name="Liu Y."/>
            <person name="Xu W."/>
            <person name="Pan J."/>
            <person name="Luo Z.H."/>
            <person name="Li M."/>
        </authorList>
    </citation>
    <scope>NUCLEOTIDE SEQUENCE [LARGE SCALE GENOMIC DNA]</scope>
    <source>
        <strain evidence="22">SpSt-81</strain>
    </source>
</reference>
<feature type="binding site" evidence="13">
    <location>
        <position position="250"/>
    </location>
    <ligand>
        <name>NAD(+)</name>
        <dbReference type="ChEBI" id="CHEBI:57540"/>
    </ligand>
</feature>
<dbReference type="HAMAP" id="MF_01964">
    <property type="entry name" value="IMPDH"/>
    <property type="match status" value="1"/>
</dbReference>
<feature type="active site" description="Thioimidate intermediate" evidence="13 14">
    <location>
        <position position="308"/>
    </location>
</feature>
<keyword evidence="7 13" id="KW-0658">Purine biosynthesis</keyword>
<feature type="binding site" evidence="13">
    <location>
        <position position="472"/>
    </location>
    <ligand>
        <name>K(+)</name>
        <dbReference type="ChEBI" id="CHEBI:29103"/>
        <note>ligand shared between two tetrameric partners</note>
    </ligand>
</feature>
<evidence type="ECO:0000256" key="15">
    <source>
        <dbReference type="PIRSR" id="PIRSR000130-2"/>
    </source>
</evidence>
<dbReference type="GO" id="GO:0006177">
    <property type="term" value="P:GMP biosynthetic process"/>
    <property type="evidence" value="ECO:0007669"/>
    <property type="project" value="UniProtKB-UniRule"/>
</dbReference>
<dbReference type="CDD" id="cd04601">
    <property type="entry name" value="CBS_pair_IMPDH"/>
    <property type="match status" value="1"/>
</dbReference>
<feature type="binding site" evidence="13 15">
    <location>
        <begin position="388"/>
        <end position="392"/>
    </location>
    <ligand>
        <name>IMP</name>
        <dbReference type="ChEBI" id="CHEBI:58053"/>
    </ligand>
</feature>
<evidence type="ECO:0000256" key="8">
    <source>
        <dbReference type="ARBA" id="ARBA00022958"/>
    </source>
</evidence>
<dbReference type="InterPro" id="IPR001093">
    <property type="entry name" value="IMP_DH_GMPRt"/>
</dbReference>
<evidence type="ECO:0000256" key="11">
    <source>
        <dbReference type="ARBA" id="ARBA00023122"/>
    </source>
</evidence>
<dbReference type="Pfam" id="PF00571">
    <property type="entry name" value="CBS"/>
    <property type="match status" value="2"/>
</dbReference>
<keyword evidence="9 13" id="KW-0560">Oxidoreductase</keyword>
<evidence type="ECO:0000256" key="2">
    <source>
        <dbReference type="ARBA" id="ARBA00005502"/>
    </source>
</evidence>
<dbReference type="EMBL" id="DTIN01000009">
    <property type="protein sequence ID" value="HFX13001.1"/>
    <property type="molecule type" value="Genomic_DNA"/>
</dbReference>
<evidence type="ECO:0000256" key="20">
    <source>
        <dbReference type="RuleBase" id="RU003928"/>
    </source>
</evidence>
<feature type="binding site" evidence="13">
    <location>
        <position position="471"/>
    </location>
    <ligand>
        <name>K(+)</name>
        <dbReference type="ChEBI" id="CHEBI:29103"/>
        <note>ligand shared between two tetrameric partners</note>
    </ligand>
</feature>
<evidence type="ECO:0000256" key="9">
    <source>
        <dbReference type="ARBA" id="ARBA00023002"/>
    </source>
</evidence>
<feature type="binding site" evidence="13 15">
    <location>
        <begin position="364"/>
        <end position="365"/>
    </location>
    <ligand>
        <name>IMP</name>
        <dbReference type="ChEBI" id="CHEBI:58053"/>
    </ligand>
</feature>
<feature type="binding site" description="in other chain" evidence="13 17">
    <location>
        <position position="305"/>
    </location>
    <ligand>
        <name>K(+)</name>
        <dbReference type="ChEBI" id="CHEBI:29103"/>
        <note>ligand shared between two tetrameric partners</note>
    </ligand>
</feature>
<comment type="caution">
    <text evidence="22">The sequence shown here is derived from an EMBL/GenBank/DDBJ whole genome shotgun (WGS) entry which is preliminary data.</text>
</comment>
<dbReference type="Pfam" id="PF00478">
    <property type="entry name" value="IMPDH"/>
    <property type="match status" value="1"/>
</dbReference>
<dbReference type="PANTHER" id="PTHR11911:SF111">
    <property type="entry name" value="INOSINE-5'-MONOPHOSPHATE DEHYDROGENASE"/>
    <property type="match status" value="1"/>
</dbReference>
<evidence type="ECO:0000256" key="6">
    <source>
        <dbReference type="ARBA" id="ARBA00022749"/>
    </source>
</evidence>
<comment type="pathway">
    <text evidence="13 20">Purine metabolism; XMP biosynthesis via de novo pathway; XMP from IMP: step 1/1.</text>
</comment>
<evidence type="ECO:0000259" key="21">
    <source>
        <dbReference type="PROSITE" id="PS51371"/>
    </source>
</evidence>
<dbReference type="GO" id="GO:0006183">
    <property type="term" value="P:GTP biosynthetic process"/>
    <property type="evidence" value="ECO:0007669"/>
    <property type="project" value="TreeGrafter"/>
</dbReference>
<dbReference type="InterPro" id="IPR046342">
    <property type="entry name" value="CBS_dom_sf"/>
</dbReference>
<sequence length="493" mass="53909">MNFNERFLGEALTFDDILLVPAYSEVTPKEVSVDTYITEKIHLNIPILSAAMDTVTEARMAIAMAREGGLGIIHRNLSIEKQAEEVDKVKRSEHGMITDPIFLYPDQTVGDALNIMAKYHISGLPVVEKNGKLVGIVTNRDLRFETDMNKKIYEVMTKENLIVAQVGVTIKDAQEILQRYKIEKLPIVDKDYKLKGLITIKDIQKMKQYPNAAKDSKGRLLAGAAIGVGSEAIERAKALVEAEVDVIVVDTAHGHHKKVLETVKELKKLFKDNIVIIAGNVATAEGTKALIEAGTDAVKVGIGPGSICTTRVVAGIGVPQFTAIWECAEEAKKYNVPIIADGGIKFSGDITKAIAAGAHAVMLGSLLAGTEESPGEIEIYQGRSFKVYRGMGSLSAMKEGSKDRYFQENSEKLVPEGIEGRVPYRGPVSEVIFQLVGGLKSGMGYCGVRNLEELRTKTKFIKITNAGLRESHPHDVIITKEAPNYSISTWESR</sequence>
<feature type="domain" description="CBS" evidence="21">
    <location>
        <begin position="96"/>
        <end position="152"/>
    </location>
</feature>
<feature type="binding site" description="in other chain" evidence="13 17">
    <location>
        <position position="308"/>
    </location>
    <ligand>
        <name>K(+)</name>
        <dbReference type="ChEBI" id="CHEBI:29103"/>
        <note>ligand shared between two tetrameric partners</note>
    </ligand>
</feature>
<keyword evidence="6 13" id="KW-0332">GMP biosynthesis</keyword>
<dbReference type="SMART" id="SM00116">
    <property type="entry name" value="CBS"/>
    <property type="match status" value="2"/>
</dbReference>
<feature type="binding site" evidence="13 15">
    <location>
        <position position="306"/>
    </location>
    <ligand>
        <name>IMP</name>
        <dbReference type="ChEBI" id="CHEBI:58053"/>
    </ligand>
</feature>
<accession>A0A7C3RUT6</accession>
<evidence type="ECO:0000256" key="10">
    <source>
        <dbReference type="ARBA" id="ARBA00023027"/>
    </source>
</evidence>
<dbReference type="InterPro" id="IPR015875">
    <property type="entry name" value="IMP_DH/GMP_Rdtase_CS"/>
</dbReference>
<dbReference type="InterPro" id="IPR000644">
    <property type="entry name" value="CBS_dom"/>
</dbReference>
<keyword evidence="8 13" id="KW-0630">Potassium</keyword>
<comment type="activity regulation">
    <text evidence="13">Mycophenolic acid (MPA) is a non-competitive inhibitor that prevents formation of the closed enzyme conformation by binding to the same site as the amobile flap. In contrast, mizoribine monophosphate (MZP) is a competitive inhibitor that induces the closed conformation. MPA is a potent inhibitor of mammalian IMPDHs but a poor inhibitor of the bacterial enzymes. MZP is a more potent inhibitor of bacterial IMPDH.</text>
</comment>
<dbReference type="FunFam" id="3.20.20.70:FF:000003">
    <property type="entry name" value="GMP reductase"/>
    <property type="match status" value="1"/>
</dbReference>
<comment type="catalytic activity">
    <reaction evidence="12 13 20">
        <text>IMP + NAD(+) + H2O = XMP + NADH + H(+)</text>
        <dbReference type="Rhea" id="RHEA:11708"/>
        <dbReference type="ChEBI" id="CHEBI:15377"/>
        <dbReference type="ChEBI" id="CHEBI:15378"/>
        <dbReference type="ChEBI" id="CHEBI:57464"/>
        <dbReference type="ChEBI" id="CHEBI:57540"/>
        <dbReference type="ChEBI" id="CHEBI:57945"/>
        <dbReference type="ChEBI" id="CHEBI:58053"/>
        <dbReference type="EC" id="1.1.1.205"/>
    </reaction>
</comment>
<comment type="caution">
    <text evidence="13">Lacks conserved residue(s) required for the propagation of feature annotation.</text>
</comment>
<evidence type="ECO:0000256" key="4">
    <source>
        <dbReference type="ARBA" id="ARBA00022723"/>
    </source>
</evidence>
<dbReference type="GO" id="GO:0046872">
    <property type="term" value="F:metal ion binding"/>
    <property type="evidence" value="ECO:0007669"/>
    <property type="project" value="UniProtKB-UniRule"/>
</dbReference>
<evidence type="ECO:0000256" key="5">
    <source>
        <dbReference type="ARBA" id="ARBA00022737"/>
    </source>
</evidence>
<gene>
    <name evidence="13 22" type="primary">guaB</name>
    <name evidence="22" type="ORF">ENW00_02445</name>
</gene>
<dbReference type="GO" id="GO:0003938">
    <property type="term" value="F:IMP dehydrogenase activity"/>
    <property type="evidence" value="ECO:0007669"/>
    <property type="project" value="UniProtKB-UniRule"/>
</dbReference>
<comment type="function">
    <text evidence="13">Catalyzes the conversion of inosine 5'-phosphate (IMP) to xanthosine 5'-phosphate (XMP), the first committed and rate-limiting step in the de novo synthesis of guanine nucleotides, and therefore plays an important role in the regulation of cell growth.</text>
</comment>
<feature type="active site" description="Proton acceptor" evidence="13 14">
    <location>
        <position position="404"/>
    </location>
</feature>
<dbReference type="InterPro" id="IPR013785">
    <property type="entry name" value="Aldolase_TIM"/>
</dbReference>
<dbReference type="UniPathway" id="UPA00601">
    <property type="reaction ID" value="UER00295"/>
</dbReference>
<dbReference type="PIRSF" id="PIRSF000130">
    <property type="entry name" value="IMPDH"/>
    <property type="match status" value="1"/>
</dbReference>
<comment type="cofactor">
    <cofactor evidence="1 13">
        <name>K(+)</name>
        <dbReference type="ChEBI" id="CHEBI:29103"/>
    </cofactor>
</comment>
<dbReference type="PANTHER" id="PTHR11911">
    <property type="entry name" value="INOSINE-5-MONOPHOSPHATE DEHYDROGENASE RELATED"/>
    <property type="match status" value="1"/>
</dbReference>
<feature type="binding site" evidence="16">
    <location>
        <begin position="250"/>
        <end position="252"/>
    </location>
    <ligand>
        <name>NAD(+)</name>
        <dbReference type="ChEBI" id="CHEBI:57540"/>
    </ligand>
</feature>
<evidence type="ECO:0000256" key="17">
    <source>
        <dbReference type="PIRSR" id="PIRSR000130-4"/>
    </source>
</evidence>
<dbReference type="Gene3D" id="3.20.20.70">
    <property type="entry name" value="Aldolase class I"/>
    <property type="match status" value="1"/>
</dbReference>
<dbReference type="PROSITE" id="PS00487">
    <property type="entry name" value="IMP_DH_GMP_RED"/>
    <property type="match status" value="1"/>
</dbReference>
<keyword evidence="5" id="KW-0677">Repeat</keyword>
<evidence type="ECO:0000256" key="1">
    <source>
        <dbReference type="ARBA" id="ARBA00001958"/>
    </source>
</evidence>
<keyword evidence="10 13" id="KW-0520">NAD</keyword>
<feature type="binding site" evidence="13">
    <location>
        <position position="470"/>
    </location>
    <ligand>
        <name>K(+)</name>
        <dbReference type="ChEBI" id="CHEBI:29103"/>
        <note>ligand shared between two tetrameric partners</note>
    </ligand>
</feature>
<organism evidence="22">
    <name type="scientific">Dictyoglomus thermophilum</name>
    <dbReference type="NCBI Taxonomy" id="14"/>
    <lineage>
        <taxon>Bacteria</taxon>
        <taxon>Pseudomonadati</taxon>
        <taxon>Dictyoglomota</taxon>
        <taxon>Dictyoglomia</taxon>
        <taxon>Dictyoglomales</taxon>
        <taxon>Dictyoglomaceae</taxon>
        <taxon>Dictyoglomus</taxon>
    </lineage>
</organism>
<proteinExistence type="inferred from homology"/>
<keyword evidence="4 13" id="KW-0479">Metal-binding</keyword>
<evidence type="ECO:0000256" key="19">
    <source>
        <dbReference type="RuleBase" id="RU003927"/>
    </source>
</evidence>
<dbReference type="SMART" id="SM01240">
    <property type="entry name" value="IMPDH"/>
    <property type="match status" value="1"/>
</dbReference>
<dbReference type="SUPFAM" id="SSF54631">
    <property type="entry name" value="CBS-domain pair"/>
    <property type="match status" value="1"/>
</dbReference>
<feature type="binding site" evidence="13 15">
    <location>
        <begin position="341"/>
        <end position="343"/>
    </location>
    <ligand>
        <name>IMP</name>
        <dbReference type="ChEBI" id="CHEBI:58053"/>
    </ligand>
</feature>
<feature type="binding site" evidence="13 16">
    <location>
        <begin position="301"/>
        <end position="303"/>
    </location>
    <ligand>
        <name>NAD(+)</name>
        <dbReference type="ChEBI" id="CHEBI:57540"/>
    </ligand>
</feature>
<evidence type="ECO:0000313" key="22">
    <source>
        <dbReference type="EMBL" id="HFX13001.1"/>
    </source>
</evidence>